<evidence type="ECO:0000313" key="3">
    <source>
        <dbReference type="Proteomes" id="UP001066276"/>
    </source>
</evidence>
<proteinExistence type="predicted"/>
<feature type="region of interest" description="Disordered" evidence="1">
    <location>
        <begin position="1"/>
        <end position="28"/>
    </location>
</feature>
<reference evidence="2" key="1">
    <citation type="journal article" date="2022" name="bioRxiv">
        <title>Sequencing and chromosome-scale assembly of the giantPleurodeles waltlgenome.</title>
        <authorList>
            <person name="Brown T."/>
            <person name="Elewa A."/>
            <person name="Iarovenko S."/>
            <person name="Subramanian E."/>
            <person name="Araus A.J."/>
            <person name="Petzold A."/>
            <person name="Susuki M."/>
            <person name="Suzuki K.-i.T."/>
            <person name="Hayashi T."/>
            <person name="Toyoda A."/>
            <person name="Oliveira C."/>
            <person name="Osipova E."/>
            <person name="Leigh N.D."/>
            <person name="Simon A."/>
            <person name="Yun M.H."/>
        </authorList>
    </citation>
    <scope>NUCLEOTIDE SEQUENCE</scope>
    <source>
        <strain evidence="2">20211129_DDA</strain>
        <tissue evidence="2">Liver</tissue>
    </source>
</reference>
<evidence type="ECO:0000313" key="2">
    <source>
        <dbReference type="EMBL" id="KAJ1170836.1"/>
    </source>
</evidence>
<gene>
    <name evidence="2" type="ORF">NDU88_002707</name>
</gene>
<protein>
    <submittedName>
        <fullName evidence="2">Uncharacterized protein</fullName>
    </submittedName>
</protein>
<feature type="compositionally biased region" description="Polar residues" evidence="1">
    <location>
        <begin position="9"/>
        <end position="22"/>
    </location>
</feature>
<comment type="caution">
    <text evidence="2">The sequence shown here is derived from an EMBL/GenBank/DDBJ whole genome shotgun (WGS) entry which is preliminary data.</text>
</comment>
<keyword evidence="3" id="KW-1185">Reference proteome</keyword>
<dbReference type="AlphaFoldDB" id="A0AAV7T3A8"/>
<name>A0AAV7T3A8_PLEWA</name>
<organism evidence="2 3">
    <name type="scientific">Pleurodeles waltl</name>
    <name type="common">Iberian ribbed newt</name>
    <dbReference type="NCBI Taxonomy" id="8319"/>
    <lineage>
        <taxon>Eukaryota</taxon>
        <taxon>Metazoa</taxon>
        <taxon>Chordata</taxon>
        <taxon>Craniata</taxon>
        <taxon>Vertebrata</taxon>
        <taxon>Euteleostomi</taxon>
        <taxon>Amphibia</taxon>
        <taxon>Batrachia</taxon>
        <taxon>Caudata</taxon>
        <taxon>Salamandroidea</taxon>
        <taxon>Salamandridae</taxon>
        <taxon>Pleurodelinae</taxon>
        <taxon>Pleurodeles</taxon>
    </lineage>
</organism>
<sequence length="129" mass="14746">MGVSRPLRTAQSGWRRQHQTQAAGEEDVTSKQFLGLEASLLSSHRLPNKQMQLMNRNLHRLQQTLRQGFANVETQFTNMNNNMVNLTTAINDLCREMVADRAHARRRERNTAARLDRLSHSIGRLAVVV</sequence>
<evidence type="ECO:0000256" key="1">
    <source>
        <dbReference type="SAM" id="MobiDB-lite"/>
    </source>
</evidence>
<dbReference type="EMBL" id="JANPWB010000007">
    <property type="protein sequence ID" value="KAJ1170836.1"/>
    <property type="molecule type" value="Genomic_DNA"/>
</dbReference>
<dbReference type="Proteomes" id="UP001066276">
    <property type="component" value="Chromosome 4_1"/>
</dbReference>
<accession>A0AAV7T3A8</accession>